<dbReference type="AlphaFoldDB" id="A0A420KIS0"/>
<dbReference type="InterPro" id="IPR033900">
    <property type="entry name" value="Gram_neg_porin_domain"/>
</dbReference>
<name>A0A420KIS0_9BURK</name>
<dbReference type="PANTHER" id="PTHR34501">
    <property type="entry name" value="PROTEIN YDDL-RELATED"/>
    <property type="match status" value="1"/>
</dbReference>
<dbReference type="SUPFAM" id="SSF56935">
    <property type="entry name" value="Porins"/>
    <property type="match status" value="1"/>
</dbReference>
<evidence type="ECO:0000259" key="11">
    <source>
        <dbReference type="Pfam" id="PF13609"/>
    </source>
</evidence>
<evidence type="ECO:0000256" key="6">
    <source>
        <dbReference type="ARBA" id="ARBA00022729"/>
    </source>
</evidence>
<evidence type="ECO:0000256" key="8">
    <source>
        <dbReference type="ARBA" id="ARBA00023114"/>
    </source>
</evidence>
<protein>
    <submittedName>
        <fullName evidence="12">Porin</fullName>
    </submittedName>
</protein>
<comment type="subunit">
    <text evidence="2">Homotrimer.</text>
</comment>
<dbReference type="InterPro" id="IPR050298">
    <property type="entry name" value="Gram-neg_bact_OMP"/>
</dbReference>
<evidence type="ECO:0000256" key="4">
    <source>
        <dbReference type="ARBA" id="ARBA00022452"/>
    </source>
</evidence>
<evidence type="ECO:0000256" key="2">
    <source>
        <dbReference type="ARBA" id="ARBA00011233"/>
    </source>
</evidence>
<evidence type="ECO:0000313" key="13">
    <source>
        <dbReference type="Proteomes" id="UP000216225"/>
    </source>
</evidence>
<sequence length="376" mass="38506">MALAVLGASAAAMAQSSVTLFGIVDAGVARTSATGAGHRTGLISGGAGTSRLGFRGVEDLGGGLRAGFWIEGQLNNDVGGGATQTTGFDFMRRSTISLSGRFGEVRIGRDFTPTYLNMIGFEPWGGRGIASIGTLGQSTGGVNSYARNSNSVTYFLPAGLGGVYGAVQYMFGEQASNRVAIADAAGISTSAANATTSKTGNYLGGRIGYATGPFNVAGGYAQYSDAVRTTGIAAAPFYAANYKIANIGASWDFGFIKPMIFVGSDKIDGRAAAPNYKFNTYAISATAPVGTGLVKAQFVRYDNKTQGASANDASQFGIGYVYTLSKRTSIYADAARMSNKGNAVYTLSNNSSSLVSPVPTAGGNATGFAVGIKHVF</sequence>
<comment type="caution">
    <text evidence="12">The sequence shown here is derived from an EMBL/GenBank/DDBJ whole genome shotgun (WGS) entry which is preliminary data.</text>
</comment>
<keyword evidence="7" id="KW-0406">Ion transport</keyword>
<keyword evidence="10" id="KW-0998">Cell outer membrane</keyword>
<dbReference type="InterPro" id="IPR023614">
    <property type="entry name" value="Porin_dom_sf"/>
</dbReference>
<gene>
    <name evidence="12" type="ORF">CE154_002490</name>
</gene>
<dbReference type="GO" id="GO:0015288">
    <property type="term" value="F:porin activity"/>
    <property type="evidence" value="ECO:0007669"/>
    <property type="project" value="UniProtKB-KW"/>
</dbReference>
<evidence type="ECO:0000256" key="9">
    <source>
        <dbReference type="ARBA" id="ARBA00023136"/>
    </source>
</evidence>
<reference evidence="12 13" key="1">
    <citation type="submission" date="2018-09" db="EMBL/GenBank/DDBJ databases">
        <title>Genome comparison of Alicycliphilus sp. BQ1, a polyurethanolytic bacterium, with its closest phylogenetic relatives Alicycliphilus denitrificans BC and K601, unable to attack polyurethane.</title>
        <authorList>
            <person name="Loza-Tavera H."/>
            <person name="Lozano L."/>
            <person name="Cevallos M."/>
            <person name="Maya-Lucas O."/>
            <person name="Garcia-Mena J."/>
            <person name="Hernandez J."/>
        </authorList>
    </citation>
    <scope>NUCLEOTIDE SEQUENCE [LARGE SCALE GENOMIC DNA]</scope>
    <source>
        <strain evidence="12 13">BQ1</strain>
    </source>
</reference>
<evidence type="ECO:0000256" key="3">
    <source>
        <dbReference type="ARBA" id="ARBA00022448"/>
    </source>
</evidence>
<accession>A0A420KIS0</accession>
<keyword evidence="5" id="KW-0812">Transmembrane</keyword>
<organism evidence="12 13">
    <name type="scientific">Alicycliphilus denitrificans</name>
    <dbReference type="NCBI Taxonomy" id="179636"/>
    <lineage>
        <taxon>Bacteria</taxon>
        <taxon>Pseudomonadati</taxon>
        <taxon>Pseudomonadota</taxon>
        <taxon>Betaproteobacteria</taxon>
        <taxon>Burkholderiales</taxon>
        <taxon>Comamonadaceae</taxon>
        <taxon>Alicycliphilus</taxon>
    </lineage>
</organism>
<keyword evidence="4" id="KW-1134">Transmembrane beta strand</keyword>
<dbReference type="Gene3D" id="2.40.160.10">
    <property type="entry name" value="Porin"/>
    <property type="match status" value="1"/>
</dbReference>
<comment type="subcellular location">
    <subcellularLocation>
        <location evidence="1">Cell outer membrane</location>
        <topology evidence="1">Multi-pass membrane protein</topology>
    </subcellularLocation>
</comment>
<dbReference type="PANTHER" id="PTHR34501:SF9">
    <property type="entry name" value="MAJOR OUTER MEMBRANE PROTEIN P.IA"/>
    <property type="match status" value="1"/>
</dbReference>
<evidence type="ECO:0000313" key="12">
    <source>
        <dbReference type="EMBL" id="RKJ99848.1"/>
    </source>
</evidence>
<feature type="domain" description="Porin" evidence="11">
    <location>
        <begin position="2"/>
        <end position="342"/>
    </location>
</feature>
<evidence type="ECO:0000256" key="10">
    <source>
        <dbReference type="ARBA" id="ARBA00023237"/>
    </source>
</evidence>
<dbReference type="EMBL" id="NKDB02000001">
    <property type="protein sequence ID" value="RKJ99848.1"/>
    <property type="molecule type" value="Genomic_DNA"/>
</dbReference>
<evidence type="ECO:0000256" key="5">
    <source>
        <dbReference type="ARBA" id="ARBA00022692"/>
    </source>
</evidence>
<dbReference type="Proteomes" id="UP000216225">
    <property type="component" value="Unassembled WGS sequence"/>
</dbReference>
<keyword evidence="9" id="KW-0472">Membrane</keyword>
<proteinExistence type="predicted"/>
<evidence type="ECO:0000256" key="7">
    <source>
        <dbReference type="ARBA" id="ARBA00023065"/>
    </source>
</evidence>
<dbReference type="CDD" id="cd00342">
    <property type="entry name" value="gram_neg_porins"/>
    <property type="match status" value="1"/>
</dbReference>
<keyword evidence="6" id="KW-0732">Signal</keyword>
<dbReference type="Pfam" id="PF13609">
    <property type="entry name" value="Porin_4"/>
    <property type="match status" value="1"/>
</dbReference>
<dbReference type="GO" id="GO:0006811">
    <property type="term" value="P:monoatomic ion transport"/>
    <property type="evidence" value="ECO:0007669"/>
    <property type="project" value="UniProtKB-KW"/>
</dbReference>
<dbReference type="GO" id="GO:0009279">
    <property type="term" value="C:cell outer membrane"/>
    <property type="evidence" value="ECO:0007669"/>
    <property type="project" value="UniProtKB-SubCell"/>
</dbReference>
<keyword evidence="8" id="KW-0626">Porin</keyword>
<evidence type="ECO:0000256" key="1">
    <source>
        <dbReference type="ARBA" id="ARBA00004571"/>
    </source>
</evidence>
<dbReference type="GO" id="GO:0046930">
    <property type="term" value="C:pore complex"/>
    <property type="evidence" value="ECO:0007669"/>
    <property type="project" value="UniProtKB-KW"/>
</dbReference>
<keyword evidence="3" id="KW-0813">Transport</keyword>